<proteinExistence type="predicted"/>
<dbReference type="InterPro" id="IPR005546">
    <property type="entry name" value="Autotransporte_beta"/>
</dbReference>
<feature type="domain" description="Autotransporter" evidence="1">
    <location>
        <begin position="1548"/>
        <end position="1823"/>
    </location>
</feature>
<gene>
    <name evidence="2" type="ORF">J2792_004001</name>
</gene>
<keyword evidence="3" id="KW-1185">Reference proteome</keyword>
<organism evidence="2 3">
    <name type="scientific">Novosphingobium capsulatum</name>
    <dbReference type="NCBI Taxonomy" id="13688"/>
    <lineage>
        <taxon>Bacteria</taxon>
        <taxon>Pseudomonadati</taxon>
        <taxon>Pseudomonadota</taxon>
        <taxon>Alphaproteobacteria</taxon>
        <taxon>Sphingomonadales</taxon>
        <taxon>Sphingomonadaceae</taxon>
        <taxon>Novosphingobium</taxon>
    </lineage>
</organism>
<sequence>METADTAVTCTGTSSDGYVITRSGTALTVDEGASLNTNGPAAITVAMPATASFQSRYATITVNGAVSNTGTAGIAVLSGPADSSGTDFSGSSVNLSVGENGTVAGAYGITLARSPGNPYGSTWLSIANAGTITGTSGVAFYDTNPNFSFNTIYNTASGFIGAIQANATIRNIGTIDGWALSAIAPTLGNTAYYRTVWNEGTITSGSASPTIVLSYGTVTNSGTISNTGSGAAIGGASYLTLTNLAGGTISASGASVIDGTPVQADITNSGVISNTGDGTIIAAGSGTLNVTNAAGGVISVKPGNTALSTQGSLNLVNQGTIVGNVLTGSGNSTIDSSQGSIAGNVVFGSGNDVLVATLNGGSLVTGISGAIDGGAGVNTLKLVTSSDATLSAAPVLPTHFTQLSLAPIFGTTLTVASAYPAVSSLYFDGAGTLLNQARISGTGTVVSNTSFYPAGGTFVNEGTITSQTGGDAYAVDLANTVIDNKASISSSGNGLRTNGDNFTNSGTITAGGTAASVYTGSGFSNSGTIRSTGGTALELTYTCICTSGTNSGTIAGATAGVLLGDGILTNTGQISASGTAVVLGAYAQIDNRAGGIITGGNAAVAPSESWAFYIRVYNAGTINGDVNIATRTGNSSYGGTMYVATSGGVLNGNLTLGRDDVLMTTLSGPGTSGFAGINGVVQADHSELRYDVTGDASATLALPSGFARVGYQVASGTTLALHADGTWGSTVSIAGTGNVVLSGTVATTDMVALGTTSVIPTQATGYNGSVASIPATITNTGTLATTRSGAVYPMGTVALPTAYYSYETGTTFINNGTVRLTDTSAGGNTVSYYGAVTAQTVVNAGTIVADGSVGVTASTLTNTGSITASQSAVQMIGTTVNNSGALVSTGGAAIAMSSYGYYSGTNQVTNLAGGTITGVGDAVEMGGGLVRNAGVINGTVDLGYSQVYDRAYNSGVYIADGGTINGNLLFGDGNDQLIETGAGFGVTGMIDGGAGTNSVGHLRSGTATVTLGEALPAGFTQELTIADGADAQVTLAGPSGYTGNILVAGTGTIINQLATTGGVSTLSGYTVQLVPGLQGDLAGFVNRADIGRAWVATALFDNSASIGSPTLTGSAVAAWSRSSLTFNNSGSIGNNGVSPAVDLAANTFAGSSVTNSGVISGGLSIVDGGYSYPPTAEAGTLTIVNSGTITGFTPQTDPDWYGYGQPVGYAVSVAADVSNMVSFDNSGRIVGNVYLLSGNATLINSGSITGDIVTRSGDDRLVMNGAFAGSIYAGGGTNVLEINGGSQAAPVALDTVIGVSSLTQSGGFATLANQGSFGSVVLTGGRLVGLAGSVMYADSITVGRGAVFGSAGTVNGNITVSGTLSPGASPGTMTVNGNVLLATGSTTVFEIAPSARDKLNINGTLTINSGSTLQIVATTPVKVGSTLDLISASGGVTGQFDTVTGLAGSLRTLANGDLGLLVQFANAPGYAPQVRRAIGYINTAMAAADAPAALFPALDSLQDSKGAPIVAAFARLTPEPYADALQIGTETALALASTSRTMGEAEARGDSHVFGFGQMVGGTRQFSANGAQGVSAATLNGYGGLVGLGVGGEGYAVAAYVGWMDRHQTITSLGASTRASGAIGGVTARFGGKTRVTLSASYDDADAFTRRSVPDAGVITASYSLPSWSLDASLSRTVPLGSGWLLRPQVGTTWVRTSHEAIQEASAHPFALDVARARLTQGFVDAGLGFETAPDAASPWRRFVTLGMRYRVQGRQARAFASLAGSTDELEAVGVRRNRLSASLAAGVEYQMAPGATLFLTGSGELGAPSNGGSATAGLRFRL</sequence>
<evidence type="ECO:0000259" key="1">
    <source>
        <dbReference type="PROSITE" id="PS51208"/>
    </source>
</evidence>
<name>A0ABU1MSY9_9SPHN</name>
<reference evidence="2 3" key="1">
    <citation type="submission" date="2023-07" db="EMBL/GenBank/DDBJ databases">
        <title>Sorghum-associated microbial communities from plants grown in Nebraska, USA.</title>
        <authorList>
            <person name="Schachtman D."/>
        </authorList>
    </citation>
    <scope>NUCLEOTIDE SEQUENCE [LARGE SCALE GENOMIC DNA]</scope>
    <source>
        <strain evidence="2 3">DS1027</strain>
    </source>
</reference>
<accession>A0ABU1MSY9</accession>
<dbReference type="PROSITE" id="PS51208">
    <property type="entry name" value="AUTOTRANSPORTER"/>
    <property type="match status" value="1"/>
</dbReference>
<dbReference type="EMBL" id="JAVDRD010000015">
    <property type="protein sequence ID" value="MDR6513111.1"/>
    <property type="molecule type" value="Genomic_DNA"/>
</dbReference>
<comment type="caution">
    <text evidence="2">The sequence shown here is derived from an EMBL/GenBank/DDBJ whole genome shotgun (WGS) entry which is preliminary data.</text>
</comment>
<dbReference type="SUPFAM" id="SSF103515">
    <property type="entry name" value="Autotransporter"/>
    <property type="match status" value="1"/>
</dbReference>
<dbReference type="SMART" id="SM00869">
    <property type="entry name" value="Autotransporter"/>
    <property type="match status" value="1"/>
</dbReference>
<evidence type="ECO:0000313" key="3">
    <source>
        <dbReference type="Proteomes" id="UP001184150"/>
    </source>
</evidence>
<dbReference type="InterPro" id="IPR036709">
    <property type="entry name" value="Autotransporte_beta_dom_sf"/>
</dbReference>
<dbReference type="Proteomes" id="UP001184150">
    <property type="component" value="Unassembled WGS sequence"/>
</dbReference>
<protein>
    <submittedName>
        <fullName evidence="2">Adhesin HecA-like repeat protein</fullName>
    </submittedName>
</protein>
<evidence type="ECO:0000313" key="2">
    <source>
        <dbReference type="EMBL" id="MDR6513111.1"/>
    </source>
</evidence>